<evidence type="ECO:0000313" key="11">
    <source>
        <dbReference type="EMBL" id="EXV06717.1"/>
    </source>
</evidence>
<keyword evidence="6" id="KW-0238">DNA-binding</keyword>
<evidence type="ECO:0000256" key="2">
    <source>
        <dbReference type="ARBA" id="ARBA00011975"/>
    </source>
</evidence>
<dbReference type="GO" id="GO:0032259">
    <property type="term" value="P:methylation"/>
    <property type="evidence" value="ECO:0007669"/>
    <property type="project" value="UniProtKB-KW"/>
</dbReference>
<dbReference type="Gene3D" id="3.40.50.150">
    <property type="entry name" value="Vaccinia Virus protein VP39"/>
    <property type="match status" value="1"/>
</dbReference>
<dbReference type="eggNOG" id="ENOG502R6QN">
    <property type="taxonomic scope" value="Eukaryota"/>
</dbReference>
<keyword evidence="4 8" id="KW-0808">Transferase</keyword>
<dbReference type="PROSITE" id="PS51038">
    <property type="entry name" value="BAH"/>
    <property type="match status" value="1"/>
</dbReference>
<proteinExistence type="inferred from homology"/>
<feature type="region of interest" description="Disordered" evidence="9">
    <location>
        <begin position="1108"/>
        <end position="1129"/>
    </location>
</feature>
<dbReference type="InterPro" id="IPR050390">
    <property type="entry name" value="C5-Methyltransferase"/>
</dbReference>
<evidence type="ECO:0000256" key="1">
    <source>
        <dbReference type="ARBA" id="ARBA00004123"/>
    </source>
</evidence>
<dbReference type="InterPro" id="IPR043151">
    <property type="entry name" value="BAH_sf"/>
</dbReference>
<dbReference type="Pfam" id="PF00145">
    <property type="entry name" value="DNA_methylase"/>
    <property type="match status" value="1"/>
</dbReference>
<dbReference type="GO" id="GO:0003682">
    <property type="term" value="F:chromatin binding"/>
    <property type="evidence" value="ECO:0007669"/>
    <property type="project" value="InterPro"/>
</dbReference>
<dbReference type="PROSITE" id="PS00094">
    <property type="entry name" value="C5_MTASE_1"/>
    <property type="match status" value="1"/>
</dbReference>
<evidence type="ECO:0000256" key="6">
    <source>
        <dbReference type="ARBA" id="ARBA00023125"/>
    </source>
</evidence>
<evidence type="ECO:0000313" key="12">
    <source>
        <dbReference type="Proteomes" id="UP000030151"/>
    </source>
</evidence>
<keyword evidence="5 8" id="KW-0949">S-adenosyl-L-methionine</keyword>
<dbReference type="GO" id="GO:0003677">
    <property type="term" value="F:DNA binding"/>
    <property type="evidence" value="ECO:0007669"/>
    <property type="project" value="UniProtKB-KW"/>
</dbReference>
<gene>
    <name evidence="11" type="ORF">X797_001437</name>
</gene>
<dbReference type="OrthoDB" id="5376140at2759"/>
<feature type="domain" description="BAH" evidence="10">
    <location>
        <begin position="397"/>
        <end position="527"/>
    </location>
</feature>
<evidence type="ECO:0000256" key="8">
    <source>
        <dbReference type="PROSITE-ProRule" id="PRU01016"/>
    </source>
</evidence>
<dbReference type="Proteomes" id="UP000030151">
    <property type="component" value="Unassembled WGS sequence"/>
</dbReference>
<keyword evidence="7" id="KW-0539">Nucleus</keyword>
<dbReference type="SUPFAM" id="SSF53335">
    <property type="entry name" value="S-adenosyl-L-methionine-dependent methyltransferases"/>
    <property type="match status" value="1"/>
</dbReference>
<dbReference type="InterPro" id="IPR057215">
    <property type="entry name" value="DUF7893"/>
</dbReference>
<evidence type="ECO:0000259" key="10">
    <source>
        <dbReference type="PROSITE" id="PS51038"/>
    </source>
</evidence>
<comment type="caution">
    <text evidence="11">The sequence shown here is derived from an EMBL/GenBank/DDBJ whole genome shotgun (WGS) entry which is preliminary data.</text>
</comment>
<dbReference type="PANTHER" id="PTHR10629:SF54">
    <property type="entry name" value="DNA METHYLTRANSFERASE DIM-2"/>
    <property type="match status" value="1"/>
</dbReference>
<dbReference type="InterPro" id="IPR018117">
    <property type="entry name" value="C5_DNA_meth_AS"/>
</dbReference>
<comment type="similarity">
    <text evidence="8">Belongs to the class I-like SAM-binding methyltransferase superfamily. C5-methyltransferase family.</text>
</comment>
<accession>A0A0A1V8Y7</accession>
<dbReference type="PANTHER" id="PTHR10629">
    <property type="entry name" value="CYTOSINE-SPECIFIC METHYLTRANSFERASE"/>
    <property type="match status" value="1"/>
</dbReference>
<organism evidence="11 12">
    <name type="scientific">Metarhizium robertsii</name>
    <dbReference type="NCBI Taxonomy" id="568076"/>
    <lineage>
        <taxon>Eukaryota</taxon>
        <taxon>Fungi</taxon>
        <taxon>Dikarya</taxon>
        <taxon>Ascomycota</taxon>
        <taxon>Pezizomycotina</taxon>
        <taxon>Sordariomycetes</taxon>
        <taxon>Hypocreomycetidae</taxon>
        <taxon>Hypocreales</taxon>
        <taxon>Clavicipitaceae</taxon>
        <taxon>Metarhizium</taxon>
    </lineage>
</organism>
<dbReference type="GO" id="GO:0005634">
    <property type="term" value="C:nucleus"/>
    <property type="evidence" value="ECO:0007669"/>
    <property type="project" value="UniProtKB-SubCell"/>
</dbReference>
<dbReference type="GO" id="GO:0044027">
    <property type="term" value="P:negative regulation of gene expression via chromosomal CpG island methylation"/>
    <property type="evidence" value="ECO:0007669"/>
    <property type="project" value="TreeGrafter"/>
</dbReference>
<dbReference type="InterPro" id="IPR001525">
    <property type="entry name" value="C5_MeTfrase"/>
</dbReference>
<evidence type="ECO:0000256" key="7">
    <source>
        <dbReference type="ARBA" id="ARBA00023242"/>
    </source>
</evidence>
<keyword evidence="3 8" id="KW-0489">Methyltransferase</keyword>
<dbReference type="InterPro" id="IPR001025">
    <property type="entry name" value="BAH_dom"/>
</dbReference>
<dbReference type="Pfam" id="PF01426">
    <property type="entry name" value="BAH"/>
    <property type="match status" value="1"/>
</dbReference>
<protein>
    <recommendedName>
        <fullName evidence="2">DNA (cytosine-5-)-methyltransferase</fullName>
        <ecNumber evidence="2">2.1.1.37</ecNumber>
    </recommendedName>
</protein>
<dbReference type="HOGENOM" id="CLU_003836_2_0_1"/>
<evidence type="ECO:0000256" key="4">
    <source>
        <dbReference type="ARBA" id="ARBA00022679"/>
    </source>
</evidence>
<dbReference type="PRINTS" id="PR00105">
    <property type="entry name" value="C5METTRFRASE"/>
</dbReference>
<dbReference type="Gene3D" id="3.90.120.10">
    <property type="entry name" value="DNA Methylase, subunit A, domain 2"/>
    <property type="match status" value="1"/>
</dbReference>
<evidence type="ECO:0000256" key="9">
    <source>
        <dbReference type="SAM" id="MobiDB-lite"/>
    </source>
</evidence>
<feature type="active site" evidence="8">
    <location>
        <position position="768"/>
    </location>
</feature>
<dbReference type="SMR" id="A0A0A1V8Y7"/>
<dbReference type="AlphaFoldDB" id="A0A0A1V8Y7"/>
<dbReference type="EMBL" id="JELW01000001">
    <property type="protein sequence ID" value="EXV06717.1"/>
    <property type="molecule type" value="Genomic_DNA"/>
</dbReference>
<dbReference type="GO" id="GO:0003886">
    <property type="term" value="F:DNA (cytosine-5-)-methyltransferase activity"/>
    <property type="evidence" value="ECO:0007669"/>
    <property type="project" value="UniProtKB-EC"/>
</dbReference>
<evidence type="ECO:0000256" key="3">
    <source>
        <dbReference type="ARBA" id="ARBA00022603"/>
    </source>
</evidence>
<sequence>MRSELEASETEHDTPVLKETLDTEAVWACENDSASCQDDLSQWSETLRASSSSPSVFSEESSNLAVEIPDFQLSSPRSCYEPFHPPAPPKSEEDALECFGLSVQRQSSPSSGHFELQLDEFAVYLDTENYPCEMRCLHHLYARPGYSNFFFDGILSNNGQGKTFMKRIPISAVPVGQYGLQYHSVGNQIWLQSTYCDQSDIFYKLCLPAREYRRFFKAFLWVANLAKHFVDFLVFMEEKGTRVTIRHFQSAFGDWLLVVHGDAPDLMDWLAQHASSDFRTSVNANISFLYKEYRGIITDREYGYHDIWAEIWDFTKYPDLSTGTAQELTVVTDYVYHRFSDLPFGNRLHNFPLSRRASELRERASLKHGLELACASHGPATSSFVNKTGGDISDITRAIKPGDTISTRRDGEVSRSMRRRELSNDFAGVDRRFALVQKVCERSDGGRYFEVLWYYRPSDTLCGLMKYPWGNELFLSDHCSCSEENKIQDCEVLRVHSVQFKGDSTTTSEFFCRQRYLSKEKKWIALDDSDLICSHLNPRLQDSTSGKYRPGDTFLIHVNVASSTSEACELISVNTRGAGTRLCFRKLLQRSNVDSTAVTPARNELVYSNESIECDPSGIVGKCHVRFFAHDENIPAPYNRAGVGGYFYVTHRVSPAGLCVPLRSVPSSLRQGFDPAVVISELRGLDLFCGGGNFGRGLEEGGAVRMSWANDCNARAIHTYMANCSHPNLMSPFLGSIDDFQREAFSGNFSKSVPTIGSVDFISGGSPCPGFSTLTNDRTTDEQRKNQSLVAAFASCVDLYRPKYGLLENVPGILPSKANREQDVLGQFMCAIVGIGYQAQVFYLDASSCGSAQRRSRVFISFAAPNYKLPGKPQQTHSHPPDTRYTSLGKLPTRRHVLAERDFLRATPFSYSVARQVSSGLPKIHNGQTDTCIAFPDHRLARGLTKGLKARISLIPNRPWGMNLRSASRGILTPAERGVFVTINRKTSKPNTEPHKLDRQSSAYGRLCPNQLIGAITTIQVPNDRKHGRQLHWHENRGLSVMEARRAQGFLDDEVILGTPAEQYKIVGNSVAREVALALGLSIREAWAESCADDQDTEAAKPLSSSLARGALGGNADHGPRHTSAAEASIRTRVIPQKRRRRATSRMLVVTGRAKEKCPPECIDAR</sequence>
<comment type="subcellular location">
    <subcellularLocation>
        <location evidence="1">Nucleus</location>
    </subcellularLocation>
</comment>
<name>A0A0A1V8Y7_9HYPO</name>
<dbReference type="InterPro" id="IPR029063">
    <property type="entry name" value="SAM-dependent_MTases_sf"/>
</dbReference>
<dbReference type="Gene3D" id="2.30.30.490">
    <property type="match status" value="1"/>
</dbReference>
<dbReference type="PROSITE" id="PS51679">
    <property type="entry name" value="SAM_MT_C5"/>
    <property type="match status" value="1"/>
</dbReference>
<evidence type="ECO:0000256" key="5">
    <source>
        <dbReference type="ARBA" id="ARBA00022691"/>
    </source>
</evidence>
<dbReference type="EC" id="2.1.1.37" evidence="2"/>
<reference evidence="11 12" key="1">
    <citation type="submission" date="2014-02" db="EMBL/GenBank/DDBJ databases">
        <title>The genome sequence of the entomopathogenic fungus Metarhizium robertsii ARSEF 2575.</title>
        <authorList>
            <person name="Giuliano Garisto Donzelli B."/>
            <person name="Roe B.A."/>
            <person name="Macmil S.L."/>
            <person name="Krasnoff S.B."/>
            <person name="Gibson D.M."/>
        </authorList>
    </citation>
    <scope>NUCLEOTIDE SEQUENCE [LARGE SCALE GENOMIC DNA]</scope>
    <source>
        <strain evidence="11 12">ARSEF 2575</strain>
    </source>
</reference>
<dbReference type="Pfam" id="PF25423">
    <property type="entry name" value="DUF7893"/>
    <property type="match status" value="1"/>
</dbReference>